<feature type="compositionally biased region" description="Polar residues" evidence="1">
    <location>
        <begin position="210"/>
        <end position="224"/>
    </location>
</feature>
<dbReference type="GeneID" id="92045222"/>
<dbReference type="Proteomes" id="UP001433268">
    <property type="component" value="Unassembled WGS sequence"/>
</dbReference>
<comment type="caution">
    <text evidence="2">The sequence shown here is derived from an EMBL/GenBank/DDBJ whole genome shotgun (WGS) entry which is preliminary data.</text>
</comment>
<organism evidence="2 3">
    <name type="scientific">Apiospora hydei</name>
    <dbReference type="NCBI Taxonomy" id="1337664"/>
    <lineage>
        <taxon>Eukaryota</taxon>
        <taxon>Fungi</taxon>
        <taxon>Dikarya</taxon>
        <taxon>Ascomycota</taxon>
        <taxon>Pezizomycotina</taxon>
        <taxon>Sordariomycetes</taxon>
        <taxon>Xylariomycetidae</taxon>
        <taxon>Amphisphaeriales</taxon>
        <taxon>Apiosporaceae</taxon>
        <taxon>Apiospora</taxon>
    </lineage>
</organism>
<keyword evidence="3" id="KW-1185">Reference proteome</keyword>
<feature type="compositionally biased region" description="Basic and acidic residues" evidence="1">
    <location>
        <begin position="271"/>
        <end position="294"/>
    </location>
</feature>
<sequence length="309" mass="34626">MWITSDILCEVATHNRKLNPDTICDRVKAWKSDMGNTKKLAAIITLSGEIARLKDVIIPDDYWQPDLRETLGAQLCAIQSAIDRLKARSPNDASSFGSVLDEVKAYYLKPAHRPEDLGEDHMQMVLEILKYAIRQCRSGTADDSSDCKPKACYGRVSEALEQAFLFRKRNVPYVSDLTEELLNAFKMVHEAAAAFLFFDMKSERTKKSIRCNSTIGEQPRSPGQSDEDEEDDLAEADGYGGEAEGALQTCACHSVTSKMWQIDQDFAQRKERSLAKLKSRDPDSDRARQGHDSKPLNPLPLGQFVEAAY</sequence>
<feature type="region of interest" description="Disordered" evidence="1">
    <location>
        <begin position="209"/>
        <end position="237"/>
    </location>
</feature>
<gene>
    <name evidence="2" type="ORF">PG997_007847</name>
</gene>
<feature type="compositionally biased region" description="Acidic residues" evidence="1">
    <location>
        <begin position="225"/>
        <end position="235"/>
    </location>
</feature>
<protein>
    <submittedName>
        <fullName evidence="2">Uncharacterized protein</fullName>
    </submittedName>
</protein>
<dbReference type="EMBL" id="JAQQWN010000006">
    <property type="protein sequence ID" value="KAK8080029.1"/>
    <property type="molecule type" value="Genomic_DNA"/>
</dbReference>
<accession>A0ABR1WCZ5</accession>
<feature type="region of interest" description="Disordered" evidence="1">
    <location>
        <begin position="271"/>
        <end position="309"/>
    </location>
</feature>
<dbReference type="RefSeq" id="XP_066667504.1">
    <property type="nucleotide sequence ID" value="XM_066812162.1"/>
</dbReference>
<evidence type="ECO:0000256" key="1">
    <source>
        <dbReference type="SAM" id="MobiDB-lite"/>
    </source>
</evidence>
<proteinExistence type="predicted"/>
<name>A0ABR1WCZ5_9PEZI</name>
<evidence type="ECO:0000313" key="2">
    <source>
        <dbReference type="EMBL" id="KAK8080029.1"/>
    </source>
</evidence>
<evidence type="ECO:0000313" key="3">
    <source>
        <dbReference type="Proteomes" id="UP001433268"/>
    </source>
</evidence>
<reference evidence="2 3" key="1">
    <citation type="submission" date="2023-01" db="EMBL/GenBank/DDBJ databases">
        <title>Analysis of 21 Apiospora genomes using comparative genomics revels a genus with tremendous synthesis potential of carbohydrate active enzymes and secondary metabolites.</title>
        <authorList>
            <person name="Sorensen T."/>
        </authorList>
    </citation>
    <scope>NUCLEOTIDE SEQUENCE [LARGE SCALE GENOMIC DNA]</scope>
    <source>
        <strain evidence="2 3">CBS 114990</strain>
    </source>
</reference>